<proteinExistence type="predicted"/>
<evidence type="ECO:0000313" key="1">
    <source>
        <dbReference type="EMBL" id="CAB4180452.1"/>
    </source>
</evidence>
<accession>A0A6J5QA86</accession>
<protein>
    <submittedName>
        <fullName evidence="1">Uncharacterized protein</fullName>
    </submittedName>
</protein>
<organism evidence="1">
    <name type="scientific">uncultured Caudovirales phage</name>
    <dbReference type="NCBI Taxonomy" id="2100421"/>
    <lineage>
        <taxon>Viruses</taxon>
        <taxon>Duplodnaviria</taxon>
        <taxon>Heunggongvirae</taxon>
        <taxon>Uroviricota</taxon>
        <taxon>Caudoviricetes</taxon>
        <taxon>Peduoviridae</taxon>
        <taxon>Maltschvirus</taxon>
        <taxon>Maltschvirus maltsch</taxon>
    </lineage>
</organism>
<reference evidence="1" key="1">
    <citation type="submission" date="2020-05" db="EMBL/GenBank/DDBJ databases">
        <authorList>
            <person name="Chiriac C."/>
            <person name="Salcher M."/>
            <person name="Ghai R."/>
            <person name="Kavagutti S V."/>
        </authorList>
    </citation>
    <scope>NUCLEOTIDE SEQUENCE</scope>
</reference>
<gene>
    <name evidence="1" type="ORF">UFOVP1040_56</name>
</gene>
<dbReference type="EMBL" id="LR796994">
    <property type="protein sequence ID" value="CAB4180452.1"/>
    <property type="molecule type" value="Genomic_DNA"/>
</dbReference>
<name>A0A6J5QA86_9CAUD</name>
<sequence length="79" mass="8559">MSGIGDITAAMERAAKELPEWFDITVTVQKGAAWVTLHDDHSELHDIDQHPDNTLEQNVDEAIAKAKSMAAADAEQTTG</sequence>